<evidence type="ECO:0008006" key="5">
    <source>
        <dbReference type="Google" id="ProtNLM"/>
    </source>
</evidence>
<sequence>MMPSAVPWPSSTRLDALPTGAAERPQRSPYAGVGFAPQEHTACTVIGSTFIAVALCLMFSTVWYHYLIVPALLVAGQPRSLKYSNQSALQAEARNSADNATGVSSFEFAFPAEAWENTDNADIVNATLPQRTTLNETTDLSDTFNVTETVGTQRPSVA</sequence>
<keyword evidence="4" id="KW-1185">Reference proteome</keyword>
<name>A0AAQ4FN53_AMBAM</name>
<evidence type="ECO:0000256" key="2">
    <source>
        <dbReference type="SAM" id="Phobius"/>
    </source>
</evidence>
<feature type="region of interest" description="Disordered" evidence="1">
    <location>
        <begin position="1"/>
        <end position="25"/>
    </location>
</feature>
<protein>
    <recommendedName>
        <fullName evidence="5">Transmembrane protein</fullName>
    </recommendedName>
</protein>
<evidence type="ECO:0000256" key="1">
    <source>
        <dbReference type="SAM" id="MobiDB-lite"/>
    </source>
</evidence>
<reference evidence="3 4" key="1">
    <citation type="journal article" date="2023" name="Arcadia Sci">
        <title>De novo assembly of a long-read Amblyomma americanum tick genome.</title>
        <authorList>
            <person name="Chou S."/>
            <person name="Poskanzer K.E."/>
            <person name="Rollins M."/>
            <person name="Thuy-Boun P.S."/>
        </authorList>
    </citation>
    <scope>NUCLEOTIDE SEQUENCE [LARGE SCALE GENOMIC DNA]</scope>
    <source>
        <strain evidence="3">F_SG_1</strain>
        <tissue evidence="3">Salivary glands</tissue>
    </source>
</reference>
<accession>A0AAQ4FN53</accession>
<keyword evidence="2" id="KW-0812">Transmembrane</keyword>
<keyword evidence="2" id="KW-1133">Transmembrane helix</keyword>
<organism evidence="3 4">
    <name type="scientific">Amblyomma americanum</name>
    <name type="common">Lone star tick</name>
    <dbReference type="NCBI Taxonomy" id="6943"/>
    <lineage>
        <taxon>Eukaryota</taxon>
        <taxon>Metazoa</taxon>
        <taxon>Ecdysozoa</taxon>
        <taxon>Arthropoda</taxon>
        <taxon>Chelicerata</taxon>
        <taxon>Arachnida</taxon>
        <taxon>Acari</taxon>
        <taxon>Parasitiformes</taxon>
        <taxon>Ixodida</taxon>
        <taxon>Ixodoidea</taxon>
        <taxon>Ixodidae</taxon>
        <taxon>Amblyomminae</taxon>
        <taxon>Amblyomma</taxon>
    </lineage>
</organism>
<evidence type="ECO:0000313" key="4">
    <source>
        <dbReference type="Proteomes" id="UP001321473"/>
    </source>
</evidence>
<dbReference type="Proteomes" id="UP001321473">
    <property type="component" value="Unassembled WGS sequence"/>
</dbReference>
<feature type="transmembrane region" description="Helical" evidence="2">
    <location>
        <begin position="50"/>
        <end position="75"/>
    </location>
</feature>
<dbReference type="EMBL" id="JARKHS020000572">
    <property type="protein sequence ID" value="KAK8788670.1"/>
    <property type="molecule type" value="Genomic_DNA"/>
</dbReference>
<keyword evidence="2" id="KW-0472">Membrane</keyword>
<proteinExistence type="predicted"/>
<dbReference type="AlphaFoldDB" id="A0AAQ4FN53"/>
<comment type="caution">
    <text evidence="3">The sequence shown here is derived from an EMBL/GenBank/DDBJ whole genome shotgun (WGS) entry which is preliminary data.</text>
</comment>
<evidence type="ECO:0000313" key="3">
    <source>
        <dbReference type="EMBL" id="KAK8788670.1"/>
    </source>
</evidence>
<gene>
    <name evidence="3" type="ORF">V5799_021557</name>
</gene>